<dbReference type="EMBL" id="BAAARY010000008">
    <property type="protein sequence ID" value="GAA2522518.1"/>
    <property type="molecule type" value="Genomic_DNA"/>
</dbReference>
<gene>
    <name evidence="2" type="ORF">GCM10010201_20700</name>
</gene>
<comment type="caution">
    <text evidence="2">The sequence shown here is derived from an EMBL/GenBank/DDBJ whole genome shotgun (WGS) entry which is preliminary data.</text>
</comment>
<evidence type="ECO:0000313" key="2">
    <source>
        <dbReference type="EMBL" id="GAA2522518.1"/>
    </source>
</evidence>
<evidence type="ECO:0000313" key="3">
    <source>
        <dbReference type="Proteomes" id="UP001499978"/>
    </source>
</evidence>
<accession>A0ABP6ASU9</accession>
<dbReference type="RefSeq" id="WP_344171691.1">
    <property type="nucleotide sequence ID" value="NZ_BAAARY010000008.1"/>
</dbReference>
<name>A0ABP6ASU9_9ACTN</name>
<feature type="compositionally biased region" description="Basic and acidic residues" evidence="1">
    <location>
        <begin position="31"/>
        <end position="42"/>
    </location>
</feature>
<feature type="region of interest" description="Disordered" evidence="1">
    <location>
        <begin position="1"/>
        <end position="42"/>
    </location>
</feature>
<organism evidence="2 3">
    <name type="scientific">Pilimelia columellifera subsp. columellifera</name>
    <dbReference type="NCBI Taxonomy" id="706583"/>
    <lineage>
        <taxon>Bacteria</taxon>
        <taxon>Bacillati</taxon>
        <taxon>Actinomycetota</taxon>
        <taxon>Actinomycetes</taxon>
        <taxon>Micromonosporales</taxon>
        <taxon>Micromonosporaceae</taxon>
        <taxon>Pilimelia</taxon>
    </lineage>
</organism>
<protein>
    <submittedName>
        <fullName evidence="2">Uncharacterized protein</fullName>
    </submittedName>
</protein>
<keyword evidence="3" id="KW-1185">Reference proteome</keyword>
<evidence type="ECO:0000256" key="1">
    <source>
        <dbReference type="SAM" id="MobiDB-lite"/>
    </source>
</evidence>
<proteinExistence type="predicted"/>
<dbReference type="Proteomes" id="UP001499978">
    <property type="component" value="Unassembled WGS sequence"/>
</dbReference>
<reference evidence="3" key="1">
    <citation type="journal article" date="2019" name="Int. J. Syst. Evol. Microbiol.">
        <title>The Global Catalogue of Microorganisms (GCM) 10K type strain sequencing project: providing services to taxonomists for standard genome sequencing and annotation.</title>
        <authorList>
            <consortium name="The Broad Institute Genomics Platform"/>
            <consortium name="The Broad Institute Genome Sequencing Center for Infectious Disease"/>
            <person name="Wu L."/>
            <person name="Ma J."/>
        </authorList>
    </citation>
    <scope>NUCLEOTIDE SEQUENCE [LARGE SCALE GENOMIC DNA]</scope>
    <source>
        <strain evidence="3">JCM 3367</strain>
    </source>
</reference>
<sequence length="269" mass="30312">MADPDNPIARLRPGGRVNPAPTTRRMGAGGRRRDGDAPEADPRTLVREWHAMTPTERRTAWVELVDWVTWLHDRYELATEHRLPECWPQHPGLIEELSALKAWRHEIYNSIAPSGQAARYWHAELRLVIANATTAYAQPCRAGHKTPRHDALADPNTDLRSRWLSADPLAAVPASLMTAGIEQTRGGDRIPDAVIHDALHRGDARPLGQQVADFVHYDGFWWTPEDSTGMWLQISDPVFAADLDRSADRLAEADQAVAQAQTQRRQDWR</sequence>